<gene>
    <name evidence="1" type="ORF">LCR_09935</name>
</gene>
<dbReference type="OrthoDB" id="5586896at2"/>
<dbReference type="Proteomes" id="UP000078435">
    <property type="component" value="Unassembled WGS sequence"/>
</dbReference>
<sequence>MKKIMGGALALLLVGCAGDNNGGEAYRYNPPIAKATNNTQEMAIPVDLVWARAEKWFADHGLSIENSQRGSGLMTASVNQAADGLEWLDCGTMGAKVALGNPNLQINLIITQSGNNSVATVNVKGNTELFFVESSGERVPAPSIQPVCVSRGTLEQSLFATLGN</sequence>
<dbReference type="PROSITE" id="PS51257">
    <property type="entry name" value="PROKAR_LIPOPROTEIN"/>
    <property type="match status" value="1"/>
</dbReference>
<comment type="caution">
    <text evidence="1">The sequence shown here is derived from an EMBL/GenBank/DDBJ whole genome shotgun (WGS) entry which is preliminary data.</text>
</comment>
<dbReference type="AlphaFoldDB" id="A0A175VMI7"/>
<dbReference type="RefSeq" id="WP_061475686.1">
    <property type="nucleotide sequence ID" value="NZ_JBQBEU010000010.1"/>
</dbReference>
<accession>A0A175VMI7</accession>
<evidence type="ECO:0000313" key="2">
    <source>
        <dbReference type="Proteomes" id="UP000078435"/>
    </source>
</evidence>
<evidence type="ECO:0000313" key="1">
    <source>
        <dbReference type="EMBL" id="KXU81984.1"/>
    </source>
</evidence>
<dbReference type="EMBL" id="JMGO02000002">
    <property type="protein sequence ID" value="KXU81984.1"/>
    <property type="molecule type" value="Genomic_DNA"/>
</dbReference>
<organism evidence="1 2">
    <name type="scientific">Aeromonas enteropelogenes</name>
    <name type="common">Aeromonas trota</name>
    <dbReference type="NCBI Taxonomy" id="29489"/>
    <lineage>
        <taxon>Bacteria</taxon>
        <taxon>Pseudomonadati</taxon>
        <taxon>Pseudomonadota</taxon>
        <taxon>Gammaproteobacteria</taxon>
        <taxon>Aeromonadales</taxon>
        <taxon>Aeromonadaceae</taxon>
        <taxon>Aeromonas</taxon>
    </lineage>
</organism>
<proteinExistence type="predicted"/>
<name>A0A175VMI7_AEREN</name>
<evidence type="ECO:0008006" key="3">
    <source>
        <dbReference type="Google" id="ProtNLM"/>
    </source>
</evidence>
<reference evidence="1 2" key="1">
    <citation type="submission" date="2016-02" db="EMBL/GenBank/DDBJ databases">
        <title>Draft genome sequence of Aeromonas trota strain 1999lcr isolated from cerebrospinal fluid (CSF).</title>
        <authorList>
            <person name="Dallagassa C.B."/>
            <person name="Prediger K.C."/>
            <person name="Weiss V.A."/>
            <person name="Assis F.E."/>
            <person name="Baura V."/>
            <person name="Cruz L.M."/>
            <person name="Souza E.M."/>
            <person name="Pedrosa F.O."/>
            <person name="Fadel-Picheth C.M."/>
        </authorList>
    </citation>
    <scope>NUCLEOTIDE SEQUENCE [LARGE SCALE GENOMIC DNA]</scope>
    <source>
        <strain evidence="1 2">1999lcr</strain>
    </source>
</reference>
<protein>
    <recommendedName>
        <fullName evidence="3">Lipoprotein</fullName>
    </recommendedName>
</protein>